<evidence type="ECO:0000256" key="3">
    <source>
        <dbReference type="ARBA" id="ARBA00022475"/>
    </source>
</evidence>
<feature type="transmembrane region" description="Helical" evidence="15">
    <location>
        <begin position="118"/>
        <end position="142"/>
    </location>
</feature>
<dbReference type="InterPro" id="IPR036412">
    <property type="entry name" value="HAD-like_sf"/>
</dbReference>
<feature type="transmembrane region" description="Helical" evidence="15">
    <location>
        <begin position="154"/>
        <end position="173"/>
    </location>
</feature>
<evidence type="ECO:0000256" key="6">
    <source>
        <dbReference type="ARBA" id="ARBA00022741"/>
    </source>
</evidence>
<evidence type="ECO:0000256" key="2">
    <source>
        <dbReference type="ARBA" id="ARBA00006024"/>
    </source>
</evidence>
<dbReference type="InterPro" id="IPR001757">
    <property type="entry name" value="P_typ_ATPase"/>
</dbReference>
<dbReference type="SUPFAM" id="SSF81665">
    <property type="entry name" value="Calcium ATPase, transmembrane domain M"/>
    <property type="match status" value="1"/>
</dbReference>
<comment type="catalytic activity">
    <reaction evidence="14">
        <text>Cu(2+)(in) + ATP + H2O = Cu(2+)(out) + ADP + phosphate + H(+)</text>
        <dbReference type="Rhea" id="RHEA:10376"/>
        <dbReference type="ChEBI" id="CHEBI:15377"/>
        <dbReference type="ChEBI" id="CHEBI:15378"/>
        <dbReference type="ChEBI" id="CHEBI:29036"/>
        <dbReference type="ChEBI" id="CHEBI:30616"/>
        <dbReference type="ChEBI" id="CHEBI:43474"/>
        <dbReference type="ChEBI" id="CHEBI:456216"/>
        <dbReference type="EC" id="7.2.2.9"/>
    </reaction>
</comment>
<dbReference type="InterPro" id="IPR059000">
    <property type="entry name" value="ATPase_P-type_domA"/>
</dbReference>
<evidence type="ECO:0000256" key="13">
    <source>
        <dbReference type="ARBA" id="ARBA00040690"/>
    </source>
</evidence>
<dbReference type="InterPro" id="IPR023214">
    <property type="entry name" value="HAD_sf"/>
</dbReference>
<dbReference type="InterPro" id="IPR023298">
    <property type="entry name" value="ATPase_P-typ_TM_dom_sf"/>
</dbReference>
<dbReference type="GO" id="GO:0005886">
    <property type="term" value="C:plasma membrane"/>
    <property type="evidence" value="ECO:0007669"/>
    <property type="project" value="UniProtKB-SubCell"/>
</dbReference>
<dbReference type="InterPro" id="IPR023299">
    <property type="entry name" value="ATPase_P-typ_cyto_dom_N"/>
</dbReference>
<dbReference type="InterPro" id="IPR044492">
    <property type="entry name" value="P_typ_ATPase_HD_dom"/>
</dbReference>
<keyword evidence="19" id="KW-1185">Reference proteome</keyword>
<evidence type="ECO:0000256" key="14">
    <source>
        <dbReference type="ARBA" id="ARBA00047424"/>
    </source>
</evidence>
<dbReference type="NCBIfam" id="TIGR01525">
    <property type="entry name" value="ATPase-IB_hvy"/>
    <property type="match status" value="1"/>
</dbReference>
<dbReference type="Pfam" id="PF00702">
    <property type="entry name" value="Hydrolase"/>
    <property type="match status" value="1"/>
</dbReference>
<dbReference type="OrthoDB" id="2490525at2"/>
<dbReference type="GO" id="GO:0043682">
    <property type="term" value="F:P-type divalent copper transporter activity"/>
    <property type="evidence" value="ECO:0007669"/>
    <property type="project" value="UniProtKB-EC"/>
</dbReference>
<feature type="transmembrane region" description="Helical" evidence="15">
    <location>
        <begin position="339"/>
        <end position="362"/>
    </location>
</feature>
<keyword evidence="6 15" id="KW-0547">Nucleotide-binding</keyword>
<dbReference type="NCBIfam" id="TIGR01511">
    <property type="entry name" value="ATPase-IB1_Cu"/>
    <property type="match status" value="1"/>
</dbReference>
<dbReference type="PATRIC" id="fig|929558.5.peg.1097"/>
<accession>B6BGJ9</accession>
<dbReference type="STRING" id="929558.SMGD1_1102"/>
<evidence type="ECO:0000256" key="4">
    <source>
        <dbReference type="ARBA" id="ARBA00022692"/>
    </source>
</evidence>
<keyword evidence="3 15" id="KW-1003">Cell membrane</keyword>
<dbReference type="PANTHER" id="PTHR43520:SF8">
    <property type="entry name" value="P-TYPE CU(+) TRANSPORTER"/>
    <property type="match status" value="1"/>
</dbReference>
<name>B6BGJ9_SULGG</name>
<evidence type="ECO:0000256" key="1">
    <source>
        <dbReference type="ARBA" id="ARBA00004651"/>
    </source>
</evidence>
<protein>
    <recommendedName>
        <fullName evidence="13">Copper-transporting ATPase</fullName>
        <ecNumber evidence="12">7.2.2.9</ecNumber>
    </recommendedName>
</protein>
<dbReference type="GO" id="GO:0055070">
    <property type="term" value="P:copper ion homeostasis"/>
    <property type="evidence" value="ECO:0007669"/>
    <property type="project" value="TreeGrafter"/>
</dbReference>
<evidence type="ECO:0000259" key="16">
    <source>
        <dbReference type="Pfam" id="PF00122"/>
    </source>
</evidence>
<evidence type="ECO:0000256" key="7">
    <source>
        <dbReference type="ARBA" id="ARBA00022840"/>
    </source>
</evidence>
<feature type="transmembrane region" description="Helical" evidence="15">
    <location>
        <begin position="85"/>
        <end position="106"/>
    </location>
</feature>
<keyword evidence="10 15" id="KW-0472">Membrane</keyword>
<gene>
    <name evidence="18" type="ORF">SMGD1_1102</name>
</gene>
<dbReference type="PANTHER" id="PTHR43520">
    <property type="entry name" value="ATP7, ISOFORM B"/>
    <property type="match status" value="1"/>
</dbReference>
<dbReference type="SUPFAM" id="SSF56784">
    <property type="entry name" value="HAD-like"/>
    <property type="match status" value="1"/>
</dbReference>
<feature type="transmembrane region" description="Helical" evidence="15">
    <location>
        <begin position="311"/>
        <end position="333"/>
    </location>
</feature>
<evidence type="ECO:0000256" key="5">
    <source>
        <dbReference type="ARBA" id="ARBA00022723"/>
    </source>
</evidence>
<dbReference type="PRINTS" id="PR00943">
    <property type="entry name" value="CUATPASE"/>
</dbReference>
<dbReference type="Gene3D" id="3.40.1110.10">
    <property type="entry name" value="Calcium-transporting ATPase, cytoplasmic domain N"/>
    <property type="match status" value="1"/>
</dbReference>
<dbReference type="PRINTS" id="PR00119">
    <property type="entry name" value="CATATPASE"/>
</dbReference>
<evidence type="ECO:0000313" key="18">
    <source>
        <dbReference type="EMBL" id="EHP29626.1"/>
    </source>
</evidence>
<feature type="transmembrane region" description="Helical" evidence="15">
    <location>
        <begin position="680"/>
        <end position="702"/>
    </location>
</feature>
<feature type="transmembrane region" description="Helical" evidence="15">
    <location>
        <begin position="53"/>
        <end position="73"/>
    </location>
</feature>
<keyword evidence="7 15" id="KW-0067">ATP-binding</keyword>
<dbReference type="GO" id="GO:0005507">
    <property type="term" value="F:copper ion binding"/>
    <property type="evidence" value="ECO:0007669"/>
    <property type="project" value="TreeGrafter"/>
</dbReference>
<dbReference type="Pfam" id="PF00122">
    <property type="entry name" value="E1-E2_ATPase"/>
    <property type="match status" value="1"/>
</dbReference>
<dbReference type="EMBL" id="AFRZ01000001">
    <property type="protein sequence ID" value="EHP29626.1"/>
    <property type="molecule type" value="Genomic_DNA"/>
</dbReference>
<feature type="transmembrane region" description="Helical" evidence="15">
    <location>
        <begin position="655"/>
        <end position="674"/>
    </location>
</feature>
<accession>H1FYT1</accession>
<evidence type="ECO:0000256" key="15">
    <source>
        <dbReference type="RuleBase" id="RU362081"/>
    </source>
</evidence>
<dbReference type="Proteomes" id="UP000006431">
    <property type="component" value="Unassembled WGS sequence"/>
</dbReference>
<dbReference type="SFLD" id="SFLDG00002">
    <property type="entry name" value="C1.7:_P-type_atpase_like"/>
    <property type="match status" value="1"/>
</dbReference>
<dbReference type="Gene3D" id="2.70.150.10">
    <property type="entry name" value="Calcium-transporting ATPase, cytoplasmic transduction domain A"/>
    <property type="match status" value="1"/>
</dbReference>
<dbReference type="CDD" id="cd02094">
    <property type="entry name" value="P-type_ATPase_Cu-like"/>
    <property type="match status" value="1"/>
</dbReference>
<dbReference type="InterPro" id="IPR027256">
    <property type="entry name" value="P-typ_ATPase_IB"/>
</dbReference>
<dbReference type="InterPro" id="IPR008250">
    <property type="entry name" value="ATPase_P-typ_transduc_dom_A_sf"/>
</dbReference>
<reference evidence="18 19" key="1">
    <citation type="journal article" date="2012" name="Proc. Natl. Acad. Sci. U.S.A.">
        <title>Genome and physiology of a model Epsilonproteobacterium responsible for sulfide detoxification in marine oxygen depletion zones.</title>
        <authorList>
            <person name="Grote J."/>
            <person name="Schott T."/>
            <person name="Bruckner C.G."/>
            <person name="Glockner F.O."/>
            <person name="Jost G."/>
            <person name="Teeling H."/>
            <person name="Labrenz M."/>
            <person name="Jurgens K."/>
        </authorList>
    </citation>
    <scope>NUCLEOTIDE SEQUENCE [LARGE SCALE GENOMIC DNA]</scope>
    <source>
        <strain evidence="18 19">GD1</strain>
    </source>
</reference>
<dbReference type="GO" id="GO:0016887">
    <property type="term" value="F:ATP hydrolysis activity"/>
    <property type="evidence" value="ECO:0007669"/>
    <property type="project" value="InterPro"/>
</dbReference>
<dbReference type="Gene3D" id="3.40.50.1000">
    <property type="entry name" value="HAD superfamily/HAD-like"/>
    <property type="match status" value="1"/>
</dbReference>
<dbReference type="InterPro" id="IPR018303">
    <property type="entry name" value="ATPase_P-typ_P_site"/>
</dbReference>
<dbReference type="PROSITE" id="PS00154">
    <property type="entry name" value="ATPASE_E1_E2"/>
    <property type="match status" value="1"/>
</dbReference>
<dbReference type="HOGENOM" id="CLU_001771_11_3_7"/>
<evidence type="ECO:0000256" key="9">
    <source>
        <dbReference type="ARBA" id="ARBA00022989"/>
    </source>
</evidence>
<dbReference type="SFLD" id="SFLDS00003">
    <property type="entry name" value="Haloacid_Dehalogenase"/>
    <property type="match status" value="1"/>
</dbReference>
<sequence length="710" mass="76846">MSVKETNIYTCPMHLEIKQDHPGSCPKCGMALEPIKVQADEENDELTYMSRRFWISLFISLPLFIVAMTNDLAPELLPESLSMLSVQWFLFILATPVVLWGGWPFFVRGYLSVKTWNLNMFTLIAIGVGSSYIYSVFALLVPHTFPPLMQTEDGLVHVYFEASAVITTLVLLGQMLELKARSKTTSAIKTLLNLSPAQAHKIDNNGNEEIVSLESVLVDDILRIKPGEKIPVDGVVIGGHSNVDESMITGEAIPVPKSVDDFLIGATLNKNGTLLMRAVRVGSDTMLSEIIDMVAQAQRSRAPIQHIADKVAGYFVPAVIFSAIFTFFGWYMWGPEPRLAYAVVSAVAVLIIACPCALGLATPISIMVGTGRAALMGILIKDAQSLETMEKVTILVVDKTGTLTEGKPKVTNFIVSDGFDEIDVLRYAASLESVSEHPLAQAIVKHAKDAGLVLSQVDKFKAITARGIIGEIDDKKIVLGSQEFINSLCIFEADAQKKIKALRKEDKGLIFMSIDFHLCAIFAIEDAIKPTSKEAIHALKKEGIKVVLISGDNKITANKVADTLGIDKVYSSVLPNVKAEIIKELQDAGEIVAMAGDGINDAPALMQANVGIAMGTGTDVAINSAGITLIKGDLLGIVKVRKLSYETMKNIRQNLFFAFIYNSAGIPIAAGLFYPLFGVLLSPVIAAAAMSFSSVSVITNALQLRNIKIG</sequence>
<proteinExistence type="inferred from homology"/>
<feature type="domain" description="P-type ATPase A" evidence="16">
    <location>
        <begin position="194"/>
        <end position="294"/>
    </location>
</feature>
<organism evidence="18 19">
    <name type="scientific">Sulfurimonas gotlandica (strain DSM 19862 / JCM 16533 / GD1)</name>
    <dbReference type="NCBI Taxonomy" id="929558"/>
    <lineage>
        <taxon>Bacteria</taxon>
        <taxon>Pseudomonadati</taxon>
        <taxon>Campylobacterota</taxon>
        <taxon>Epsilonproteobacteria</taxon>
        <taxon>Campylobacterales</taxon>
        <taxon>Sulfurimonadaceae</taxon>
        <taxon>Sulfurimonas</taxon>
    </lineage>
</organism>
<dbReference type="SFLD" id="SFLDF00027">
    <property type="entry name" value="p-type_atpase"/>
    <property type="match status" value="1"/>
</dbReference>
<evidence type="ECO:0000313" key="19">
    <source>
        <dbReference type="Proteomes" id="UP000006431"/>
    </source>
</evidence>
<dbReference type="FunFam" id="2.70.150.10:FF:000020">
    <property type="entry name" value="Copper-exporting P-type ATPase A"/>
    <property type="match status" value="1"/>
</dbReference>
<dbReference type="RefSeq" id="WP_008336685.1">
    <property type="nucleotide sequence ID" value="NZ_AFRZ01000001.1"/>
</dbReference>
<evidence type="ECO:0000259" key="17">
    <source>
        <dbReference type="Pfam" id="PF19335"/>
    </source>
</evidence>
<evidence type="ECO:0000256" key="12">
    <source>
        <dbReference type="ARBA" id="ARBA00038904"/>
    </source>
</evidence>
<comment type="subcellular location">
    <subcellularLocation>
        <location evidence="1">Cell membrane</location>
        <topology evidence="1">Multi-pass membrane protein</topology>
    </subcellularLocation>
</comment>
<evidence type="ECO:0000256" key="8">
    <source>
        <dbReference type="ARBA" id="ARBA00022967"/>
    </source>
</evidence>
<dbReference type="SUPFAM" id="SSF81653">
    <property type="entry name" value="Calcium ATPase, transduction domain A"/>
    <property type="match status" value="1"/>
</dbReference>
<feature type="domain" description="Heavy metal binding" evidence="17">
    <location>
        <begin position="9"/>
        <end position="34"/>
    </location>
</feature>
<evidence type="ECO:0000256" key="11">
    <source>
        <dbReference type="ARBA" id="ARBA00037143"/>
    </source>
</evidence>
<evidence type="ECO:0000256" key="10">
    <source>
        <dbReference type="ARBA" id="ARBA00023136"/>
    </source>
</evidence>
<dbReference type="Pfam" id="PF19335">
    <property type="entry name" value="HMBD"/>
    <property type="match status" value="1"/>
</dbReference>
<keyword evidence="5 15" id="KW-0479">Metal-binding</keyword>
<keyword evidence="8" id="KW-1278">Translocase</keyword>
<dbReference type="NCBIfam" id="TIGR01494">
    <property type="entry name" value="ATPase_P-type"/>
    <property type="match status" value="1"/>
</dbReference>
<comment type="function">
    <text evidence="11">Probably involved in copper export.</text>
</comment>
<dbReference type="GO" id="GO:0005524">
    <property type="term" value="F:ATP binding"/>
    <property type="evidence" value="ECO:0007669"/>
    <property type="project" value="UniProtKB-UniRule"/>
</dbReference>
<dbReference type="EC" id="7.2.2.9" evidence="12"/>
<dbReference type="eggNOG" id="COG2217">
    <property type="taxonomic scope" value="Bacteria"/>
</dbReference>
<dbReference type="GO" id="GO:0060003">
    <property type="term" value="P:copper ion export"/>
    <property type="evidence" value="ECO:0007669"/>
    <property type="project" value="UniProtKB-ARBA"/>
</dbReference>
<keyword evidence="18" id="KW-0378">Hydrolase</keyword>
<dbReference type="InterPro" id="IPR045800">
    <property type="entry name" value="HMBD"/>
</dbReference>
<dbReference type="AlphaFoldDB" id="B6BGJ9"/>
<comment type="caution">
    <text evidence="18">The sequence shown here is derived from an EMBL/GenBank/DDBJ whole genome shotgun (WGS) entry which is preliminary data.</text>
</comment>
<keyword evidence="9 15" id="KW-1133">Transmembrane helix</keyword>
<comment type="similarity">
    <text evidence="2 15">Belongs to the cation transport ATPase (P-type) (TC 3.A.3) family. Type IB subfamily.</text>
</comment>
<keyword evidence="4 15" id="KW-0812">Transmembrane</keyword>